<dbReference type="Proteomes" id="UP001314205">
    <property type="component" value="Unassembled WGS sequence"/>
</dbReference>
<protein>
    <recommendedName>
        <fullName evidence="1">Mos1 transposase HTH domain-containing protein</fullName>
    </recommendedName>
</protein>
<comment type="caution">
    <text evidence="2">The sequence shown here is derived from an EMBL/GenBank/DDBJ whole genome shotgun (WGS) entry which is preliminary data.</text>
</comment>
<dbReference type="Pfam" id="PF17906">
    <property type="entry name" value="HTH_48"/>
    <property type="match status" value="1"/>
</dbReference>
<accession>A0AAV1K6V5</accession>
<evidence type="ECO:0000259" key="1">
    <source>
        <dbReference type="Pfam" id="PF17906"/>
    </source>
</evidence>
<reference evidence="2 3" key="1">
    <citation type="submission" date="2023-11" db="EMBL/GenBank/DDBJ databases">
        <authorList>
            <person name="Hedman E."/>
            <person name="Englund M."/>
            <person name="Stromberg M."/>
            <person name="Nyberg Akerstrom W."/>
            <person name="Nylinder S."/>
            <person name="Jareborg N."/>
            <person name="Kallberg Y."/>
            <person name="Kronander E."/>
        </authorList>
    </citation>
    <scope>NUCLEOTIDE SEQUENCE [LARGE SCALE GENOMIC DNA]</scope>
</reference>
<dbReference type="PANTHER" id="PTHR46060">
    <property type="entry name" value="MARINER MOS1 TRANSPOSASE-LIKE PROTEIN"/>
    <property type="match status" value="1"/>
</dbReference>
<evidence type="ECO:0000313" key="3">
    <source>
        <dbReference type="Proteomes" id="UP001314205"/>
    </source>
</evidence>
<dbReference type="PANTHER" id="PTHR46060:SF1">
    <property type="entry name" value="MARINER MOS1 TRANSPOSASE-LIKE PROTEIN"/>
    <property type="match status" value="1"/>
</dbReference>
<organism evidence="2 3">
    <name type="scientific">Parnassius mnemosyne</name>
    <name type="common">clouded apollo</name>
    <dbReference type="NCBI Taxonomy" id="213953"/>
    <lineage>
        <taxon>Eukaryota</taxon>
        <taxon>Metazoa</taxon>
        <taxon>Ecdysozoa</taxon>
        <taxon>Arthropoda</taxon>
        <taxon>Hexapoda</taxon>
        <taxon>Insecta</taxon>
        <taxon>Pterygota</taxon>
        <taxon>Neoptera</taxon>
        <taxon>Endopterygota</taxon>
        <taxon>Lepidoptera</taxon>
        <taxon>Glossata</taxon>
        <taxon>Ditrysia</taxon>
        <taxon>Papilionoidea</taxon>
        <taxon>Papilionidae</taxon>
        <taxon>Parnassiinae</taxon>
        <taxon>Parnassini</taxon>
        <taxon>Parnassius</taxon>
        <taxon>Driopa</taxon>
    </lineage>
</organism>
<name>A0AAV1K6V5_9NEOP</name>
<evidence type="ECO:0000313" key="2">
    <source>
        <dbReference type="EMBL" id="CAK1578841.1"/>
    </source>
</evidence>
<dbReference type="InterPro" id="IPR052709">
    <property type="entry name" value="Transposase-MT_Hybrid"/>
</dbReference>
<gene>
    <name evidence="2" type="ORF">PARMNEM_LOCUS875</name>
</gene>
<proteinExistence type="predicted"/>
<feature type="domain" description="Mos1 transposase HTH" evidence="1">
    <location>
        <begin position="3"/>
        <end position="51"/>
    </location>
</feature>
<keyword evidence="3" id="KW-1185">Reference proteome</keyword>
<dbReference type="AlphaFoldDB" id="A0AAV1K6V5"/>
<sequence>MEKIEFRAVIKFLTKRGKSVHTILEEMSPVYGDYCPSKTMVYKWHTLFKQGGESLEDDPRPGRPIEVTTSEIIQKDEKLILEDARLKKK</sequence>
<dbReference type="InterPro" id="IPR041426">
    <property type="entry name" value="Mos1_HTH"/>
</dbReference>
<dbReference type="Gene3D" id="1.10.10.1450">
    <property type="match status" value="1"/>
</dbReference>
<dbReference type="EMBL" id="CAVLGL010000001">
    <property type="protein sequence ID" value="CAK1578841.1"/>
    <property type="molecule type" value="Genomic_DNA"/>
</dbReference>